<gene>
    <name evidence="2" type="ORF">E2562_037863</name>
</gene>
<comment type="caution">
    <text evidence="2">The sequence shown here is derived from an EMBL/GenBank/DDBJ whole genome shotgun (WGS) entry which is preliminary data.</text>
</comment>
<name>A0A6G1C0X4_9ORYZ</name>
<keyword evidence="3" id="KW-1185">Reference proteome</keyword>
<evidence type="ECO:0000256" key="1">
    <source>
        <dbReference type="SAM" id="MobiDB-lite"/>
    </source>
</evidence>
<dbReference type="AlphaFoldDB" id="A0A6G1C0X4"/>
<protein>
    <submittedName>
        <fullName evidence="2">Uncharacterized protein</fullName>
    </submittedName>
</protein>
<feature type="compositionally biased region" description="Basic residues" evidence="1">
    <location>
        <begin position="78"/>
        <end position="87"/>
    </location>
</feature>
<feature type="region of interest" description="Disordered" evidence="1">
    <location>
        <begin position="70"/>
        <end position="98"/>
    </location>
</feature>
<organism evidence="2 3">
    <name type="scientific">Oryza meyeriana var. granulata</name>
    <dbReference type="NCBI Taxonomy" id="110450"/>
    <lineage>
        <taxon>Eukaryota</taxon>
        <taxon>Viridiplantae</taxon>
        <taxon>Streptophyta</taxon>
        <taxon>Embryophyta</taxon>
        <taxon>Tracheophyta</taxon>
        <taxon>Spermatophyta</taxon>
        <taxon>Magnoliopsida</taxon>
        <taxon>Liliopsida</taxon>
        <taxon>Poales</taxon>
        <taxon>Poaceae</taxon>
        <taxon>BOP clade</taxon>
        <taxon>Oryzoideae</taxon>
        <taxon>Oryzeae</taxon>
        <taxon>Oryzinae</taxon>
        <taxon>Oryza</taxon>
        <taxon>Oryza meyeriana</taxon>
    </lineage>
</organism>
<accession>A0A6G1C0X4</accession>
<sequence length="123" mass="13606">MSILQWQSAFPRLRPIEKPTTITSAAATCHLPFLVGFREEAPPLQSPSSLSSRNVGIQCFPPTVVVPSSAESIDRSRHYPSARRLHTRPPSSPASPDTRCHLLPCHTLQASGKTHRCRHHNPN</sequence>
<reference evidence="2 3" key="1">
    <citation type="submission" date="2019-11" db="EMBL/GenBank/DDBJ databases">
        <title>Whole genome sequence of Oryza granulata.</title>
        <authorList>
            <person name="Li W."/>
        </authorList>
    </citation>
    <scope>NUCLEOTIDE SEQUENCE [LARGE SCALE GENOMIC DNA]</scope>
    <source>
        <strain evidence="3">cv. Menghai</strain>
        <tissue evidence="2">Leaf</tissue>
    </source>
</reference>
<evidence type="ECO:0000313" key="2">
    <source>
        <dbReference type="EMBL" id="KAF0894285.1"/>
    </source>
</evidence>
<dbReference type="Proteomes" id="UP000479710">
    <property type="component" value="Unassembled WGS sequence"/>
</dbReference>
<dbReference type="EMBL" id="SPHZ02000011">
    <property type="protein sequence ID" value="KAF0894285.1"/>
    <property type="molecule type" value="Genomic_DNA"/>
</dbReference>
<evidence type="ECO:0000313" key="3">
    <source>
        <dbReference type="Proteomes" id="UP000479710"/>
    </source>
</evidence>
<proteinExistence type="predicted"/>